<evidence type="ECO:0000313" key="2">
    <source>
        <dbReference type="Proteomes" id="UP000233256"/>
    </source>
</evidence>
<accession>A0A2N1PTQ7</accession>
<dbReference type="EMBL" id="PGXC01000002">
    <property type="protein sequence ID" value="PKK91729.1"/>
    <property type="molecule type" value="Genomic_DNA"/>
</dbReference>
<evidence type="ECO:0000313" key="1">
    <source>
        <dbReference type="EMBL" id="PKK91729.1"/>
    </source>
</evidence>
<proteinExistence type="predicted"/>
<gene>
    <name evidence="1" type="ORF">CVV64_03440</name>
</gene>
<protein>
    <submittedName>
        <fullName evidence="1">Uncharacterized protein</fullName>
    </submittedName>
</protein>
<reference evidence="1 2" key="1">
    <citation type="journal article" date="2017" name="ISME J.">
        <title>Potential for microbial H2 and metal transformations associated with novel bacteria and archaea in deep terrestrial subsurface sediments.</title>
        <authorList>
            <person name="Hernsdorf A.W."/>
            <person name="Amano Y."/>
            <person name="Miyakawa K."/>
            <person name="Ise K."/>
            <person name="Suzuki Y."/>
            <person name="Anantharaman K."/>
            <person name="Probst A."/>
            <person name="Burstein D."/>
            <person name="Thomas B.C."/>
            <person name="Banfield J.F."/>
        </authorList>
    </citation>
    <scope>NUCLEOTIDE SEQUENCE [LARGE SCALE GENOMIC DNA]</scope>
    <source>
        <strain evidence="1">HGW-Wallbacteria-1</strain>
    </source>
</reference>
<sequence length="369" mass="40597">MIGNPMDRIQGGWLSLNTSIFTPTGSRFAELFRSGDEILTMTGPGTFQSAKIASIEKKEYEGPLTTVKTGGHTITASADTLFYAAFLSGSCHCGMGLLAEVGSTTLVCPIRDPRSLTTMTGFRRGWIIAICDSIEELIYNCYLESLRFGIPFADFTSRKIQNLSVIERACAGIDIKSRAQTMLNSLGMDRDFPHLTNYGNLGLKPLNLTMFGDSQSKSGSTQHRLNLEDGSRSRIPVRENSRFDRLAPASLEKLRIPGSDPEKWEMWNVDVSKDEYSELLLLARTFASLDTIRIVEKGIMGPGQVYVRFPAANLNCLMAAPCFTSGQITRKAIDSAEKSNYSGPLMRIVPDSDFPIIAGGTPIYIEKEI</sequence>
<dbReference type="Proteomes" id="UP000233256">
    <property type="component" value="Unassembled WGS sequence"/>
</dbReference>
<name>A0A2N1PTQ7_9BACT</name>
<dbReference type="AlphaFoldDB" id="A0A2N1PTQ7"/>
<organism evidence="1 2">
    <name type="scientific">Candidatus Wallbacteria bacterium HGW-Wallbacteria-1</name>
    <dbReference type="NCBI Taxonomy" id="2013854"/>
    <lineage>
        <taxon>Bacteria</taxon>
        <taxon>Candidatus Walliibacteriota</taxon>
    </lineage>
</organism>
<comment type="caution">
    <text evidence="1">The sequence shown here is derived from an EMBL/GenBank/DDBJ whole genome shotgun (WGS) entry which is preliminary data.</text>
</comment>